<keyword evidence="5" id="KW-0410">Iron transport</keyword>
<keyword evidence="10 15" id="KW-0798">TonB box</keyword>
<evidence type="ECO:0000256" key="5">
    <source>
        <dbReference type="ARBA" id="ARBA00022496"/>
    </source>
</evidence>
<dbReference type="GO" id="GO:0009279">
    <property type="term" value="C:cell outer membrane"/>
    <property type="evidence" value="ECO:0007669"/>
    <property type="project" value="UniProtKB-SubCell"/>
</dbReference>
<keyword evidence="9" id="KW-0406">Ion transport</keyword>
<dbReference type="EMBL" id="FOXQ01000001">
    <property type="protein sequence ID" value="SFP57651.1"/>
    <property type="molecule type" value="Genomic_DNA"/>
</dbReference>
<dbReference type="InterPro" id="IPR013784">
    <property type="entry name" value="Carb-bd-like_fold"/>
</dbReference>
<feature type="chain" id="PRO_5011516161" evidence="16">
    <location>
        <begin position="29"/>
        <end position="809"/>
    </location>
</feature>
<comment type="similarity">
    <text evidence="2 14 15">Belongs to the TonB-dependent receptor family.</text>
</comment>
<evidence type="ECO:0000256" key="12">
    <source>
        <dbReference type="ARBA" id="ARBA00023170"/>
    </source>
</evidence>
<dbReference type="GO" id="GO:0030246">
    <property type="term" value="F:carbohydrate binding"/>
    <property type="evidence" value="ECO:0007669"/>
    <property type="project" value="InterPro"/>
</dbReference>
<evidence type="ECO:0000259" key="17">
    <source>
        <dbReference type="Pfam" id="PF00593"/>
    </source>
</evidence>
<dbReference type="InterPro" id="IPR039426">
    <property type="entry name" value="TonB-dep_rcpt-like"/>
</dbReference>
<evidence type="ECO:0000256" key="1">
    <source>
        <dbReference type="ARBA" id="ARBA00004571"/>
    </source>
</evidence>
<dbReference type="PANTHER" id="PTHR32552:SF68">
    <property type="entry name" value="FERRICHROME OUTER MEMBRANE TRANSPORTER_PHAGE RECEPTOR"/>
    <property type="match status" value="1"/>
</dbReference>
<dbReference type="CDD" id="cd01347">
    <property type="entry name" value="ligand_gated_channel"/>
    <property type="match status" value="1"/>
</dbReference>
<dbReference type="NCBIfam" id="TIGR01783">
    <property type="entry name" value="TonB-siderophor"/>
    <property type="match status" value="1"/>
</dbReference>
<dbReference type="Pfam" id="PF00593">
    <property type="entry name" value="TonB_dep_Rec_b-barrel"/>
    <property type="match status" value="1"/>
</dbReference>
<accession>A0A1I5RHA0</accession>
<protein>
    <submittedName>
        <fullName evidence="19">Iron complex outermembrane recepter protein</fullName>
    </submittedName>
</protein>
<dbReference type="Gene3D" id="2.170.130.10">
    <property type="entry name" value="TonB-dependent receptor, plug domain"/>
    <property type="match status" value="1"/>
</dbReference>
<dbReference type="STRING" id="1465490.SAMN05444277_101241"/>
<evidence type="ECO:0000256" key="6">
    <source>
        <dbReference type="ARBA" id="ARBA00022692"/>
    </source>
</evidence>
<dbReference type="InterPro" id="IPR010917">
    <property type="entry name" value="TonB_rcpt_CS"/>
</dbReference>
<dbReference type="Proteomes" id="UP000199031">
    <property type="component" value="Unassembled WGS sequence"/>
</dbReference>
<evidence type="ECO:0000256" key="2">
    <source>
        <dbReference type="ARBA" id="ARBA00009810"/>
    </source>
</evidence>
<feature type="domain" description="TonB-dependent receptor-like beta-barrel" evidence="17">
    <location>
        <begin position="355"/>
        <end position="774"/>
    </location>
</feature>
<evidence type="ECO:0000256" key="8">
    <source>
        <dbReference type="ARBA" id="ARBA00023004"/>
    </source>
</evidence>
<proteinExistence type="inferred from homology"/>
<keyword evidence="8" id="KW-0408">Iron</keyword>
<dbReference type="PROSITE" id="PS52016">
    <property type="entry name" value="TONB_DEPENDENT_REC_3"/>
    <property type="match status" value="1"/>
</dbReference>
<dbReference type="InterPro" id="IPR010105">
    <property type="entry name" value="TonB_sidphr_rcpt"/>
</dbReference>
<evidence type="ECO:0000256" key="11">
    <source>
        <dbReference type="ARBA" id="ARBA00023136"/>
    </source>
</evidence>
<evidence type="ECO:0000256" key="14">
    <source>
        <dbReference type="PROSITE-ProRule" id="PRU01360"/>
    </source>
</evidence>
<feature type="signal peptide" evidence="16">
    <location>
        <begin position="1"/>
        <end position="28"/>
    </location>
</feature>
<dbReference type="SUPFAM" id="SSF49452">
    <property type="entry name" value="Starch-binding domain-like"/>
    <property type="match status" value="1"/>
</dbReference>
<dbReference type="AlphaFoldDB" id="A0A1I5RHA0"/>
<evidence type="ECO:0000256" key="7">
    <source>
        <dbReference type="ARBA" id="ARBA00022729"/>
    </source>
</evidence>
<keyword evidence="12" id="KW-0675">Receptor</keyword>
<keyword evidence="13 14" id="KW-0998">Cell outer membrane</keyword>
<evidence type="ECO:0000313" key="19">
    <source>
        <dbReference type="EMBL" id="SFP57651.1"/>
    </source>
</evidence>
<evidence type="ECO:0000256" key="16">
    <source>
        <dbReference type="SAM" id="SignalP"/>
    </source>
</evidence>
<keyword evidence="7 16" id="KW-0732">Signal</keyword>
<evidence type="ECO:0000256" key="4">
    <source>
        <dbReference type="ARBA" id="ARBA00022452"/>
    </source>
</evidence>
<dbReference type="Gene3D" id="2.40.170.20">
    <property type="entry name" value="TonB-dependent receptor, beta-barrel domain"/>
    <property type="match status" value="1"/>
</dbReference>
<evidence type="ECO:0000256" key="10">
    <source>
        <dbReference type="ARBA" id="ARBA00023077"/>
    </source>
</evidence>
<gene>
    <name evidence="19" type="ORF">SAMN05444277_101241</name>
</gene>
<keyword evidence="4 14" id="KW-1134">Transmembrane beta strand</keyword>
<evidence type="ECO:0000256" key="13">
    <source>
        <dbReference type="ARBA" id="ARBA00023237"/>
    </source>
</evidence>
<dbReference type="GO" id="GO:0015891">
    <property type="term" value="P:siderophore transport"/>
    <property type="evidence" value="ECO:0007669"/>
    <property type="project" value="InterPro"/>
</dbReference>
<keyword evidence="3 14" id="KW-0813">Transport</keyword>
<dbReference type="Pfam" id="PF13715">
    <property type="entry name" value="CarbopepD_reg_2"/>
    <property type="match status" value="1"/>
</dbReference>
<evidence type="ECO:0000256" key="9">
    <source>
        <dbReference type="ARBA" id="ARBA00023065"/>
    </source>
</evidence>
<name>A0A1I5RHA0_9BACT</name>
<sequence length="809" mass="89768">MRYMDKQPVIKKIFFALLLILTAHGAWALDEENDEGLGGIKGKITTSDNNPAAMVSVRVKDTRKNTISGEDGYFIIRNIQPGNYELEFSLVGYETISKSITIVANKTEDIAVQLQVSDKELQEVIVKTASGYKTNRPSSSLRVTTSILELPQNIQVVTGKTLKDQQLISMSDGVVRNVSGAVRLEHWGDLYANITSRGSQLQAFRNGFNVVNSYWGPLTEDMSFVDHIEFVKGPAGFMLSSGDPSGLYNVVTKKPTGQTKGAAEITLGSYDLYRATLDLDGKLSRDGKLLYRLNLMGQNKGSFRPDEFNNRYSIAPVISYQVDDKTKLTLEYTLQHAKMSDVGSYYVFSTKGFATLPRDFTALPPGLEPTTIDDHSVFLNLQHQLSENWKLTMQGAYFYYKQIGSSLWPTAVNDDGTMIRNVASWDALSNMTMAQAFVNGEVYTGNVRHRILGGIDMSNKKYWADWGQSFDLDSVGGEFNTLDPGNRMPSNGYPSFDHDFSTLKQRATAIGGLQDSRYTSVYIQDELGFFNDVLRLTLAGRYTYLSQAAWGDPANEAKHFTPRAGVSVSIDRATSVYGLYDQAFIPQTAGRLTNGGKVEPLTGNNLEFGIKRDWANGKWNTTVAVYRILKNNEVTTDPNSNPSNPTSIIIGQKKAQGVEFDLRGKITDGLSLIANYALTDSRVSKASKDGGLQVGDYVPGFAKHTANTWLNYEVQGGALKGAGASIGFTWLADRHTNDDVSDEAQLKLPDYFKLDGGLFWQGDKIRVTANVFNILNKYLYSGSYYSWSGAYYWQAESPRNLRFSIAYNF</sequence>
<dbReference type="GO" id="GO:0015344">
    <property type="term" value="F:siderophore uptake transmembrane transporter activity"/>
    <property type="evidence" value="ECO:0007669"/>
    <property type="project" value="TreeGrafter"/>
</dbReference>
<dbReference type="InterPro" id="IPR012910">
    <property type="entry name" value="Plug_dom"/>
</dbReference>
<dbReference type="PROSITE" id="PS01156">
    <property type="entry name" value="TONB_DEPENDENT_REC_2"/>
    <property type="match status" value="1"/>
</dbReference>
<feature type="domain" description="TonB-dependent receptor plug" evidence="18">
    <location>
        <begin position="148"/>
        <end position="246"/>
    </location>
</feature>
<dbReference type="PANTHER" id="PTHR32552">
    <property type="entry name" value="FERRICHROME IRON RECEPTOR-RELATED"/>
    <property type="match status" value="1"/>
</dbReference>
<evidence type="ECO:0000256" key="3">
    <source>
        <dbReference type="ARBA" id="ARBA00022448"/>
    </source>
</evidence>
<dbReference type="Gene3D" id="2.60.40.1120">
    <property type="entry name" value="Carboxypeptidase-like, regulatory domain"/>
    <property type="match status" value="1"/>
</dbReference>
<dbReference type="InterPro" id="IPR037066">
    <property type="entry name" value="Plug_dom_sf"/>
</dbReference>
<evidence type="ECO:0000313" key="20">
    <source>
        <dbReference type="Proteomes" id="UP000199031"/>
    </source>
</evidence>
<dbReference type="GO" id="GO:0038023">
    <property type="term" value="F:signaling receptor activity"/>
    <property type="evidence" value="ECO:0007669"/>
    <property type="project" value="InterPro"/>
</dbReference>
<reference evidence="19 20" key="1">
    <citation type="submission" date="2016-10" db="EMBL/GenBank/DDBJ databases">
        <authorList>
            <person name="de Groot N.N."/>
        </authorList>
    </citation>
    <scope>NUCLEOTIDE SEQUENCE [LARGE SCALE GENOMIC DNA]</scope>
    <source>
        <strain evidence="19 20">DSM 28286</strain>
    </source>
</reference>
<keyword evidence="11 14" id="KW-0472">Membrane</keyword>
<organism evidence="19 20">
    <name type="scientific">Parafilimonas terrae</name>
    <dbReference type="NCBI Taxonomy" id="1465490"/>
    <lineage>
        <taxon>Bacteria</taxon>
        <taxon>Pseudomonadati</taxon>
        <taxon>Bacteroidota</taxon>
        <taxon>Chitinophagia</taxon>
        <taxon>Chitinophagales</taxon>
        <taxon>Chitinophagaceae</taxon>
        <taxon>Parafilimonas</taxon>
    </lineage>
</organism>
<dbReference type="InterPro" id="IPR000531">
    <property type="entry name" value="Beta-barrel_TonB"/>
</dbReference>
<comment type="subcellular location">
    <subcellularLocation>
        <location evidence="1 14">Cell outer membrane</location>
        <topology evidence="1 14">Multi-pass membrane protein</topology>
    </subcellularLocation>
</comment>
<dbReference type="SUPFAM" id="SSF56935">
    <property type="entry name" value="Porins"/>
    <property type="match status" value="1"/>
</dbReference>
<evidence type="ECO:0000256" key="15">
    <source>
        <dbReference type="RuleBase" id="RU003357"/>
    </source>
</evidence>
<keyword evidence="6 14" id="KW-0812">Transmembrane</keyword>
<dbReference type="InterPro" id="IPR036942">
    <property type="entry name" value="Beta-barrel_TonB_sf"/>
</dbReference>
<evidence type="ECO:0000259" key="18">
    <source>
        <dbReference type="Pfam" id="PF07715"/>
    </source>
</evidence>
<dbReference type="Pfam" id="PF07715">
    <property type="entry name" value="Plug"/>
    <property type="match status" value="1"/>
</dbReference>
<keyword evidence="20" id="KW-1185">Reference proteome</keyword>